<reference evidence="1" key="2">
    <citation type="journal article" date="2015" name="Fish Shellfish Immunol.">
        <title>Early steps in the European eel (Anguilla anguilla)-Vibrio vulnificus interaction in the gills: Role of the RtxA13 toxin.</title>
        <authorList>
            <person name="Callol A."/>
            <person name="Pajuelo D."/>
            <person name="Ebbesson L."/>
            <person name="Teles M."/>
            <person name="MacKenzie S."/>
            <person name="Amaro C."/>
        </authorList>
    </citation>
    <scope>NUCLEOTIDE SEQUENCE</scope>
</reference>
<proteinExistence type="predicted"/>
<dbReference type="AlphaFoldDB" id="A0A0E9WDN4"/>
<evidence type="ECO:0000313" key="1">
    <source>
        <dbReference type="EMBL" id="JAH88447.1"/>
    </source>
</evidence>
<dbReference type="EMBL" id="GBXM01020130">
    <property type="protein sequence ID" value="JAH88447.1"/>
    <property type="molecule type" value="Transcribed_RNA"/>
</dbReference>
<reference evidence="1" key="1">
    <citation type="submission" date="2014-11" db="EMBL/GenBank/DDBJ databases">
        <authorList>
            <person name="Amaro Gonzalez C."/>
        </authorList>
    </citation>
    <scope>NUCLEOTIDE SEQUENCE</scope>
</reference>
<sequence length="64" mass="6921">MKLSRIAAHQTRLATDCTCPISHGSSSAYGCTSKGIICYMRPLLVNPQLTSVKNLHLLSALFNS</sequence>
<protein>
    <submittedName>
        <fullName evidence="1">Uncharacterized protein</fullName>
    </submittedName>
</protein>
<organism evidence="1">
    <name type="scientific">Anguilla anguilla</name>
    <name type="common">European freshwater eel</name>
    <name type="synonym">Muraena anguilla</name>
    <dbReference type="NCBI Taxonomy" id="7936"/>
    <lineage>
        <taxon>Eukaryota</taxon>
        <taxon>Metazoa</taxon>
        <taxon>Chordata</taxon>
        <taxon>Craniata</taxon>
        <taxon>Vertebrata</taxon>
        <taxon>Euteleostomi</taxon>
        <taxon>Actinopterygii</taxon>
        <taxon>Neopterygii</taxon>
        <taxon>Teleostei</taxon>
        <taxon>Anguilliformes</taxon>
        <taxon>Anguillidae</taxon>
        <taxon>Anguilla</taxon>
    </lineage>
</organism>
<accession>A0A0E9WDN4</accession>
<dbReference type="PROSITE" id="PS51257">
    <property type="entry name" value="PROKAR_LIPOPROTEIN"/>
    <property type="match status" value="1"/>
</dbReference>
<name>A0A0E9WDN4_ANGAN</name>